<dbReference type="Proteomes" id="UP000181790">
    <property type="component" value="Unassembled WGS sequence"/>
</dbReference>
<reference evidence="2 3" key="1">
    <citation type="submission" date="2016-10" db="EMBL/GenBank/DDBJ databases">
        <title>Arsenicibacter rosenii gen. nov., sp. nov., an efficient arsenic-methylating bacterium isolated from an arsenic-contaminated paddy soil.</title>
        <authorList>
            <person name="Huang K."/>
        </authorList>
    </citation>
    <scope>NUCLEOTIDE SEQUENCE [LARGE SCALE GENOMIC DNA]</scope>
    <source>
        <strain evidence="2 3">SM-1</strain>
    </source>
</reference>
<dbReference type="PROSITE" id="PS00455">
    <property type="entry name" value="AMP_BINDING"/>
    <property type="match status" value="1"/>
</dbReference>
<keyword evidence="3" id="KW-1185">Reference proteome</keyword>
<dbReference type="GO" id="GO:0006631">
    <property type="term" value="P:fatty acid metabolic process"/>
    <property type="evidence" value="ECO:0007669"/>
    <property type="project" value="TreeGrafter"/>
</dbReference>
<dbReference type="RefSeq" id="WP_071505693.1">
    <property type="nucleotide sequence ID" value="NZ_MORL01000020.1"/>
</dbReference>
<dbReference type="GO" id="GO:0031956">
    <property type="term" value="F:medium-chain fatty acid-CoA ligase activity"/>
    <property type="evidence" value="ECO:0007669"/>
    <property type="project" value="TreeGrafter"/>
</dbReference>
<dbReference type="PANTHER" id="PTHR43201:SF32">
    <property type="entry name" value="2-SUCCINYLBENZOATE--COA LIGASE, CHLOROPLASTIC_PEROXISOMAL"/>
    <property type="match status" value="1"/>
</dbReference>
<dbReference type="PANTHER" id="PTHR43201">
    <property type="entry name" value="ACYL-COA SYNTHETASE"/>
    <property type="match status" value="1"/>
</dbReference>
<organism evidence="2 3">
    <name type="scientific">Arsenicibacter rosenii</name>
    <dbReference type="NCBI Taxonomy" id="1750698"/>
    <lineage>
        <taxon>Bacteria</taxon>
        <taxon>Pseudomonadati</taxon>
        <taxon>Bacteroidota</taxon>
        <taxon>Cytophagia</taxon>
        <taxon>Cytophagales</taxon>
        <taxon>Spirosomataceae</taxon>
        <taxon>Arsenicibacter</taxon>
    </lineage>
</organism>
<gene>
    <name evidence="2" type="ORF">BLX24_23610</name>
</gene>
<sequence>MTATPGNYYRFIDQTLRHTPHKAFIIWPEQAGAAKAGAAKAITGRMLLDRVSANRQRLHRHGIGPDDAVLFAAPVSLPVITLLLAVMAHGTTPVLPPASATGLTLLRILRRHPVKGLVVARQLPLVFRLLLRLRGIRIIPGHELPVLPADWQAPAEVSPDKAALITHSSGSTGVPKAIRRSHRVLTAQHNALENVFPAWPGQRDFPLFPNILLHNLATGTTSILPDLPGFRLTALEPELIIRQLADREIHTMTGNVFYFRKLLTWLHTHPQVFPAVRAIGIGGSPVPDSLCRALNPFFPNATLYIIYGSSEAEPIAIRVVDDHLPDPAMGYPVGTIHPAITVKIEPLGEIKSPTGDTHTVGEILVRGAHVAAPADTWLATGDFGYIQKDRSLMLTGRKGNEMIRSGVQHYQIEHVLSHVPGVDRVAARSTETGFTVFVEGTVHPDTLWQALQANFPDKPANRILFRDTLPVDERHQSKIRYERLV</sequence>
<dbReference type="OrthoDB" id="812569at2"/>
<evidence type="ECO:0000259" key="1">
    <source>
        <dbReference type="Pfam" id="PF00501"/>
    </source>
</evidence>
<dbReference type="Pfam" id="PF00501">
    <property type="entry name" value="AMP-binding"/>
    <property type="match status" value="1"/>
</dbReference>
<proteinExistence type="predicted"/>
<dbReference type="SUPFAM" id="SSF56801">
    <property type="entry name" value="Acetyl-CoA synthetase-like"/>
    <property type="match status" value="1"/>
</dbReference>
<comment type="caution">
    <text evidence="2">The sequence shown here is derived from an EMBL/GenBank/DDBJ whole genome shotgun (WGS) entry which is preliminary data.</text>
</comment>
<dbReference type="InterPro" id="IPR042099">
    <property type="entry name" value="ANL_N_sf"/>
</dbReference>
<dbReference type="InterPro" id="IPR020845">
    <property type="entry name" value="AMP-binding_CS"/>
</dbReference>
<evidence type="ECO:0000313" key="2">
    <source>
        <dbReference type="EMBL" id="OIN56621.1"/>
    </source>
</evidence>
<protein>
    <recommendedName>
        <fullName evidence="1">AMP-dependent synthetase/ligase domain-containing protein</fullName>
    </recommendedName>
</protein>
<evidence type="ECO:0000313" key="3">
    <source>
        <dbReference type="Proteomes" id="UP000181790"/>
    </source>
</evidence>
<name>A0A1S2VD00_9BACT</name>
<dbReference type="EMBL" id="MORL01000020">
    <property type="protein sequence ID" value="OIN56621.1"/>
    <property type="molecule type" value="Genomic_DNA"/>
</dbReference>
<dbReference type="AlphaFoldDB" id="A0A1S2VD00"/>
<feature type="domain" description="AMP-dependent synthetase/ligase" evidence="1">
    <location>
        <begin position="14"/>
        <end position="371"/>
    </location>
</feature>
<accession>A0A1S2VD00</accession>
<dbReference type="InterPro" id="IPR000873">
    <property type="entry name" value="AMP-dep_synth/lig_dom"/>
</dbReference>
<dbReference type="Gene3D" id="3.40.50.12780">
    <property type="entry name" value="N-terminal domain of ligase-like"/>
    <property type="match status" value="1"/>
</dbReference>